<reference evidence="2" key="1">
    <citation type="submission" date="2017-10" db="EMBL/GenBank/DDBJ databases">
        <title>Complete genome sequence of Moraxella osloensis NP7 isolated from human skin.</title>
        <authorList>
            <person name="Lee K."/>
            <person name="Lim J.Y."/>
            <person name="Hwang I."/>
        </authorList>
    </citation>
    <scope>NUCLEOTIDE SEQUENCE [LARGE SCALE GENOMIC DNA]</scope>
    <source>
        <strain evidence="2">NP7</strain>
        <plasmid evidence="2">pnp7-1</plasmid>
    </source>
</reference>
<protein>
    <recommendedName>
        <fullName evidence="3">Polymer-forming cytoskeletal protein</fullName>
    </recommendedName>
</protein>
<dbReference type="EMBL" id="CP024444">
    <property type="protein sequence ID" value="ATR79641.1"/>
    <property type="molecule type" value="Genomic_DNA"/>
</dbReference>
<dbReference type="RefSeq" id="WP_100271010.1">
    <property type="nucleotide sequence ID" value="NZ_CP024444.1"/>
</dbReference>
<accession>A0A2D2LX82</accession>
<name>A0A2D2LX82_FAUOS</name>
<keyword evidence="1" id="KW-0614">Plasmid</keyword>
<dbReference type="Proteomes" id="UP000229340">
    <property type="component" value="Plasmid pNP7-1"/>
</dbReference>
<sequence>MSFLNQVKGLFVNGQKVADIEEDSVIEIRPKTVNASVGNGCVNHGVHNSPNSNVVNSFIGNQRIQANSVGAVIGDNANICVNQSKVIVDGFEYTLSDFTNDEVIKIEIYGDIDELKTNSGDAVVNGNVNSVKTQSGDIEIIGEVNGDIKTMSGDVKVKGNIHGKVSTMSGDVKHS</sequence>
<proteinExistence type="predicted"/>
<geneLocation type="plasmid" evidence="2">
    <name>pnp7-1</name>
</geneLocation>
<organism evidence="1 2">
    <name type="scientific">Faucicola osloensis</name>
    <name type="common">Moraxella osloensis</name>
    <dbReference type="NCBI Taxonomy" id="34062"/>
    <lineage>
        <taxon>Bacteria</taxon>
        <taxon>Pseudomonadati</taxon>
        <taxon>Pseudomonadota</taxon>
        <taxon>Gammaproteobacteria</taxon>
        <taxon>Moraxellales</taxon>
        <taxon>Moraxellaceae</taxon>
        <taxon>Faucicola</taxon>
    </lineage>
</organism>
<dbReference type="AlphaFoldDB" id="A0A2D2LX82"/>
<evidence type="ECO:0000313" key="1">
    <source>
        <dbReference type="EMBL" id="ATR79641.1"/>
    </source>
</evidence>
<gene>
    <name evidence="1" type="ORF">NP7_09735</name>
</gene>
<evidence type="ECO:0008006" key="3">
    <source>
        <dbReference type="Google" id="ProtNLM"/>
    </source>
</evidence>
<evidence type="ECO:0000313" key="2">
    <source>
        <dbReference type="Proteomes" id="UP000229340"/>
    </source>
</evidence>